<dbReference type="EMBL" id="OV121139">
    <property type="protein sequence ID" value="CAH0563128.1"/>
    <property type="molecule type" value="Genomic_DNA"/>
</dbReference>
<dbReference type="Proteomes" id="UP001154078">
    <property type="component" value="Chromosome 8"/>
</dbReference>
<evidence type="ECO:0000313" key="3">
    <source>
        <dbReference type="Proteomes" id="UP001154078"/>
    </source>
</evidence>
<organism evidence="2 3">
    <name type="scientific">Brassicogethes aeneus</name>
    <name type="common">Rape pollen beetle</name>
    <name type="synonym">Meligethes aeneus</name>
    <dbReference type="NCBI Taxonomy" id="1431903"/>
    <lineage>
        <taxon>Eukaryota</taxon>
        <taxon>Metazoa</taxon>
        <taxon>Ecdysozoa</taxon>
        <taxon>Arthropoda</taxon>
        <taxon>Hexapoda</taxon>
        <taxon>Insecta</taxon>
        <taxon>Pterygota</taxon>
        <taxon>Neoptera</taxon>
        <taxon>Endopterygota</taxon>
        <taxon>Coleoptera</taxon>
        <taxon>Polyphaga</taxon>
        <taxon>Cucujiformia</taxon>
        <taxon>Nitidulidae</taxon>
        <taxon>Meligethinae</taxon>
        <taxon>Brassicogethes</taxon>
    </lineage>
</organism>
<gene>
    <name evidence="2" type="ORF">MELIAE_LOCUS12113</name>
</gene>
<proteinExistence type="predicted"/>
<keyword evidence="3" id="KW-1185">Reference proteome</keyword>
<dbReference type="AlphaFoldDB" id="A0A9P0BGM8"/>
<reference evidence="2" key="1">
    <citation type="submission" date="2021-12" db="EMBL/GenBank/DDBJ databases">
        <authorList>
            <person name="King R."/>
        </authorList>
    </citation>
    <scope>NUCLEOTIDE SEQUENCE</scope>
</reference>
<protein>
    <recommendedName>
        <fullName evidence="1">Phospholipase A2-like domain-containing protein</fullName>
    </recommendedName>
</protein>
<feature type="domain" description="Phospholipase A2-like" evidence="1">
    <location>
        <begin position="63"/>
        <end position="125"/>
    </location>
</feature>
<accession>A0A9P0BGM8</accession>
<dbReference type="InterPro" id="IPR013607">
    <property type="entry name" value="Phospholipase_A2-like"/>
</dbReference>
<dbReference type="GO" id="GO:0005198">
    <property type="term" value="F:structural molecule activity"/>
    <property type="evidence" value="ECO:0007669"/>
    <property type="project" value="InterPro"/>
</dbReference>
<name>A0A9P0BGM8_BRAAE</name>
<evidence type="ECO:0000313" key="2">
    <source>
        <dbReference type="EMBL" id="CAH0563128.1"/>
    </source>
</evidence>
<sequence>MKRKRKDRSGDIDDNEDELWNSLYDIEESDIIEYEHIPFEREDYSVPEQPAPKKSKSKNWAIFPNYPHLGPGNPIFDAAANEMDNIARTHDIAYQEAKSPLDIYKADERFLRSMEGYQSKGDETVEIAVKNKASQALDQESSGNQILHASSDLFNTEINNAVTTCTRSYDGSGFNKNEQLILPVNDIEYLIPVPLTQKKVADDTLAGAATNTPAKPTNVSENNMMQPLSLYDIKKTYYPDLLQDNKNVKLLYPGENVLKHTIECKSEFNIVDCNTLNFGEPIYNYDVRMGIPNTRTIPTDYESFLNTRVFHALRGPQHYSAIDSDNTFPTERASHE</sequence>
<evidence type="ECO:0000259" key="1">
    <source>
        <dbReference type="Pfam" id="PF08398"/>
    </source>
</evidence>
<dbReference type="Pfam" id="PF08398">
    <property type="entry name" value="Phospholip_A2_4"/>
    <property type="match status" value="1"/>
</dbReference>